<dbReference type="Pfam" id="PF00665">
    <property type="entry name" value="rve"/>
    <property type="match status" value="1"/>
</dbReference>
<evidence type="ECO:0000259" key="6">
    <source>
        <dbReference type="PROSITE" id="PS50994"/>
    </source>
</evidence>
<dbReference type="Gene3D" id="3.30.420.10">
    <property type="entry name" value="Ribonuclease H-like superfamily/Ribonuclease H"/>
    <property type="match status" value="1"/>
</dbReference>
<evidence type="ECO:0000313" key="8">
    <source>
        <dbReference type="Proteomes" id="UP000694546"/>
    </source>
</evidence>
<dbReference type="FunFam" id="3.30.70.270:FF:000026">
    <property type="entry name" value="Transposon Ty3-G Gag-Pol polyprotein"/>
    <property type="match status" value="1"/>
</dbReference>
<dbReference type="Pfam" id="PF17921">
    <property type="entry name" value="Integrase_H2C2"/>
    <property type="match status" value="1"/>
</dbReference>
<dbReference type="Pfam" id="PF00078">
    <property type="entry name" value="RVT_1"/>
    <property type="match status" value="1"/>
</dbReference>
<dbReference type="GO" id="GO:0015074">
    <property type="term" value="P:DNA integration"/>
    <property type="evidence" value="ECO:0007669"/>
    <property type="project" value="InterPro"/>
</dbReference>
<dbReference type="Pfam" id="PF17919">
    <property type="entry name" value="RT_RNaseH_2"/>
    <property type="match status" value="1"/>
</dbReference>
<dbReference type="InterPro" id="IPR043502">
    <property type="entry name" value="DNA/RNA_pol_sf"/>
</dbReference>
<dbReference type="InterPro" id="IPR036397">
    <property type="entry name" value="RNaseH_sf"/>
</dbReference>
<dbReference type="PANTHER" id="PTHR37984:SF9">
    <property type="entry name" value="INTEGRASE CATALYTIC DOMAIN-CONTAINING PROTEIN"/>
    <property type="match status" value="1"/>
</dbReference>
<dbReference type="InterPro" id="IPR041577">
    <property type="entry name" value="RT_RNaseH_2"/>
</dbReference>
<reference evidence="7" key="1">
    <citation type="submission" date="2025-08" db="UniProtKB">
        <authorList>
            <consortium name="Ensembl"/>
        </authorList>
    </citation>
    <scope>IDENTIFICATION</scope>
</reference>
<dbReference type="InterPro" id="IPR050951">
    <property type="entry name" value="Retrovirus_Pol_polyprotein"/>
</dbReference>
<feature type="domain" description="Reverse transcriptase" evidence="5">
    <location>
        <begin position="259"/>
        <end position="436"/>
    </location>
</feature>
<dbReference type="SUPFAM" id="SSF53098">
    <property type="entry name" value="Ribonuclease H-like"/>
    <property type="match status" value="1"/>
</dbReference>
<accession>A0A8C5A6H3</accession>
<dbReference type="OMA" id="VQDHEYD"/>
<dbReference type="InterPro" id="IPR012337">
    <property type="entry name" value="RNaseH-like_sf"/>
</dbReference>
<dbReference type="InterPro" id="IPR043128">
    <property type="entry name" value="Rev_trsase/Diguanyl_cyclase"/>
</dbReference>
<feature type="region of interest" description="Disordered" evidence="4">
    <location>
        <begin position="1"/>
        <end position="29"/>
    </location>
</feature>
<sequence>MRQRYGRNFPEREESSKQNGCPRCGRTHTREERCPARDKNCRRCGKLGHFELLCRSKITKQLMAVTHEYDDDDDDQAFFIGAVTNQAHRVVEQPDFSDDWRVTLPINNSLVDFKIDTGADITVMTEKTYSKLPDKPQLARTTVSATSPGGEVECIGKFLATCLHKGQKYAFWITVIKGRFAQNLLGGGVAKSMGLVKRLNTVSTEKDDLFGEIGLLQCDPVKIVLKPGAEPYAATTPRRVPFPLLPKVEKELGRMLELGIIEHVTGPTDWCAPMVPAEKKNKDQVRVCVDLKRLNKAVKRELYVLPTLEDIAPKLAGAKVFSALDASSGFWQIPLDPDSQKLTTFITPMGRFCFRRLPFGISSAPEIFQRLMTELLSGHEGVVVVMDDILVYGAGEEEHNRRLNAVLQTIRRSGLKLNKAKCQFNKSEIGYFGHIISAEGMKTDKSKVSAITEMPSPNNVGELRRVLGMINYLGRFLPGLSTVLHPVTDLLKKDSAWAWGDLQERAMQKAKDMLSSAPTLAYYDSNRRTVVSADASSYGLGATLLQEYSGELRPVAFCSRTLTESEKRYSQIEKECLAAVWSCERFVRYVQGLDSFCLQTDHKPLVPLINACDLDKAPVRCQRLLMRMMRFNVTAVHVPGKQLIVADALSRSPLTQAGSETERHIEAYVDAVVTNKPMSSEKLEEIRGVTQTDPDLQAVISSVQNGWRKTHNFPSFSAFYSARHHLSEARGLVLYDDRIVIPKILRADILKKIHAGHQGLTKCRERAKLSVWWPGIGGDIKATVSQCKFCIEHKPKQRHEPLITTALPGGPWQRIAADLCELEGKQYLVVVDYYSRYVEMAHLPSTSSLQVITRLKAIFSRWGVPLELVSDNGLQFTSAEFTDFCKEYGFTHATSSHHYPQANGAAERAVQTAKRLLKQPDPYLALMSYLATPIAATGASPAQLMLGRQIRTTVPTLEQSLQKTPISPEQVRVNDSNAKKSYEYFYNRRHSTLRLPELPTGQAVRVKLDTDKG</sequence>
<evidence type="ECO:0000256" key="2">
    <source>
        <dbReference type="ARBA" id="ARBA00012180"/>
    </source>
</evidence>
<dbReference type="PROSITE" id="PS50878">
    <property type="entry name" value="RT_POL"/>
    <property type="match status" value="1"/>
</dbReference>
<dbReference type="GeneTree" id="ENSGT01140000282569"/>
<dbReference type="CDD" id="cd01647">
    <property type="entry name" value="RT_LTR"/>
    <property type="match status" value="1"/>
</dbReference>
<dbReference type="FunFam" id="1.10.340.70:FF:000003">
    <property type="entry name" value="Protein CBG25708"/>
    <property type="match status" value="1"/>
</dbReference>
<dbReference type="PANTHER" id="PTHR37984">
    <property type="entry name" value="PROTEIN CBG26694"/>
    <property type="match status" value="1"/>
</dbReference>
<comment type="similarity">
    <text evidence="1">Belongs to the beta type-B retroviral polymerase family. HERV class-II K(HML-2) pol subfamily.</text>
</comment>
<dbReference type="AlphaFoldDB" id="A0A8C5A6H3"/>
<dbReference type="GO" id="GO:0003676">
    <property type="term" value="F:nucleic acid binding"/>
    <property type="evidence" value="ECO:0007669"/>
    <property type="project" value="InterPro"/>
</dbReference>
<organism evidence="7 8">
    <name type="scientific">Gadus morhua</name>
    <name type="common">Atlantic cod</name>
    <dbReference type="NCBI Taxonomy" id="8049"/>
    <lineage>
        <taxon>Eukaryota</taxon>
        <taxon>Metazoa</taxon>
        <taxon>Chordata</taxon>
        <taxon>Craniata</taxon>
        <taxon>Vertebrata</taxon>
        <taxon>Euteleostomi</taxon>
        <taxon>Actinopterygii</taxon>
        <taxon>Neopterygii</taxon>
        <taxon>Teleostei</taxon>
        <taxon>Neoteleostei</taxon>
        <taxon>Acanthomorphata</taxon>
        <taxon>Zeiogadaria</taxon>
        <taxon>Gadariae</taxon>
        <taxon>Gadiformes</taxon>
        <taxon>Gadoidei</taxon>
        <taxon>Gadidae</taxon>
        <taxon>Gadus</taxon>
    </lineage>
</organism>
<evidence type="ECO:0000313" key="7">
    <source>
        <dbReference type="Ensembl" id="ENSGMOP00000027399.1"/>
    </source>
</evidence>
<proteinExistence type="inferred from homology"/>
<dbReference type="GO" id="GO:0004523">
    <property type="term" value="F:RNA-DNA hybrid ribonuclease activity"/>
    <property type="evidence" value="ECO:0007669"/>
    <property type="project" value="UniProtKB-EC"/>
</dbReference>
<evidence type="ECO:0000256" key="4">
    <source>
        <dbReference type="SAM" id="MobiDB-lite"/>
    </source>
</evidence>
<dbReference type="Ensembl" id="ENSGMOT00000032497.1">
    <property type="protein sequence ID" value="ENSGMOP00000027399.1"/>
    <property type="gene ID" value="ENSGMOG00000029514.1"/>
</dbReference>
<name>A0A8C5A6H3_GADMO</name>
<evidence type="ECO:0000256" key="1">
    <source>
        <dbReference type="ARBA" id="ARBA00010879"/>
    </source>
</evidence>
<dbReference type="FunFam" id="3.10.20.370:FF:000001">
    <property type="entry name" value="Retrovirus-related Pol polyprotein from transposon 17.6-like protein"/>
    <property type="match status" value="1"/>
</dbReference>
<evidence type="ECO:0000256" key="3">
    <source>
        <dbReference type="ARBA" id="ARBA00039658"/>
    </source>
</evidence>
<dbReference type="Gene3D" id="1.10.340.70">
    <property type="match status" value="1"/>
</dbReference>
<dbReference type="PROSITE" id="PS50994">
    <property type="entry name" value="INTEGRASE"/>
    <property type="match status" value="1"/>
</dbReference>
<dbReference type="Gene3D" id="3.30.70.270">
    <property type="match status" value="2"/>
</dbReference>
<dbReference type="CDD" id="cd09274">
    <property type="entry name" value="RNase_HI_RT_Ty3"/>
    <property type="match status" value="1"/>
</dbReference>
<dbReference type="InterPro" id="IPR000477">
    <property type="entry name" value="RT_dom"/>
</dbReference>
<feature type="domain" description="Integrase catalytic" evidence="6">
    <location>
        <begin position="807"/>
        <end position="976"/>
    </location>
</feature>
<dbReference type="FunFam" id="3.30.420.10:FF:000063">
    <property type="entry name" value="Retrovirus-related Pol polyprotein from transposon 297-like Protein"/>
    <property type="match status" value="1"/>
</dbReference>
<dbReference type="InterPro" id="IPR041588">
    <property type="entry name" value="Integrase_H2C2"/>
</dbReference>
<dbReference type="Proteomes" id="UP000694546">
    <property type="component" value="Chromosome 20"/>
</dbReference>
<keyword evidence="8" id="KW-1185">Reference proteome</keyword>
<evidence type="ECO:0000259" key="5">
    <source>
        <dbReference type="PROSITE" id="PS50878"/>
    </source>
</evidence>
<protein>
    <recommendedName>
        <fullName evidence="3">Gypsy retrotransposon integrase-like protein 1</fullName>
        <ecNumber evidence="2">3.1.26.4</ecNumber>
    </recommendedName>
</protein>
<dbReference type="SUPFAM" id="SSF50630">
    <property type="entry name" value="Acid proteases"/>
    <property type="match status" value="1"/>
</dbReference>
<dbReference type="InterPro" id="IPR021109">
    <property type="entry name" value="Peptidase_aspartic_dom_sf"/>
</dbReference>
<dbReference type="SUPFAM" id="SSF56672">
    <property type="entry name" value="DNA/RNA polymerases"/>
    <property type="match status" value="1"/>
</dbReference>
<dbReference type="EC" id="3.1.26.4" evidence="2"/>
<dbReference type="Gene3D" id="3.10.10.10">
    <property type="entry name" value="HIV Type 1 Reverse Transcriptase, subunit A, domain 1"/>
    <property type="match status" value="1"/>
</dbReference>
<dbReference type="InterPro" id="IPR001584">
    <property type="entry name" value="Integrase_cat-core"/>
</dbReference>
<dbReference type="Gene3D" id="2.40.70.10">
    <property type="entry name" value="Acid Proteases"/>
    <property type="match status" value="1"/>
</dbReference>
<reference evidence="7" key="2">
    <citation type="submission" date="2025-09" db="UniProtKB">
        <authorList>
            <consortium name="Ensembl"/>
        </authorList>
    </citation>
    <scope>IDENTIFICATION</scope>
</reference>